<protein>
    <submittedName>
        <fullName evidence="2">Cupin domain-containing protein</fullName>
    </submittedName>
</protein>
<evidence type="ECO:0000259" key="1">
    <source>
        <dbReference type="Pfam" id="PF07883"/>
    </source>
</evidence>
<dbReference type="EMBL" id="QAAD01000020">
    <property type="protein sequence ID" value="PTN07280.1"/>
    <property type="molecule type" value="Genomic_DNA"/>
</dbReference>
<dbReference type="AlphaFoldDB" id="A0A2T5BYL2"/>
<dbReference type="OrthoDB" id="9811153at2"/>
<dbReference type="PANTHER" id="PTHR40112">
    <property type="entry name" value="H2HPP ISOMERASE"/>
    <property type="match status" value="1"/>
</dbReference>
<keyword evidence="3" id="KW-1185">Reference proteome</keyword>
<dbReference type="InterPro" id="IPR014710">
    <property type="entry name" value="RmlC-like_jellyroll"/>
</dbReference>
<dbReference type="InterPro" id="IPR011051">
    <property type="entry name" value="RmlC_Cupin_sf"/>
</dbReference>
<dbReference type="CDD" id="cd02238">
    <property type="entry name" value="cupin_KdgF"/>
    <property type="match status" value="1"/>
</dbReference>
<comment type="caution">
    <text evidence="2">The sequence shown here is derived from an EMBL/GenBank/DDBJ whole genome shotgun (WGS) entry which is preliminary data.</text>
</comment>
<dbReference type="InterPro" id="IPR052535">
    <property type="entry name" value="Bacilysin_H2HPP_isomerase"/>
</dbReference>
<evidence type="ECO:0000313" key="3">
    <source>
        <dbReference type="Proteomes" id="UP000243525"/>
    </source>
</evidence>
<dbReference type="Pfam" id="PF07883">
    <property type="entry name" value="Cupin_2"/>
    <property type="match status" value="1"/>
</dbReference>
<organism evidence="2 3">
    <name type="scientific">Mangrovibacterium marinum</name>
    <dbReference type="NCBI Taxonomy" id="1639118"/>
    <lineage>
        <taxon>Bacteria</taxon>
        <taxon>Pseudomonadati</taxon>
        <taxon>Bacteroidota</taxon>
        <taxon>Bacteroidia</taxon>
        <taxon>Marinilabiliales</taxon>
        <taxon>Prolixibacteraceae</taxon>
        <taxon>Mangrovibacterium</taxon>
    </lineage>
</organism>
<sequence length="115" mass="13059">MATLQFDAVPYEKVREGLERKIIHTDDLMTVLIDFSDGPWDSPEPPHSHPHEQTSYIAAGEIIFFCEDEEPVKLKAGDMFAVPSGKKHTIQLLTECARLVDSFNPIREDFIKKTS</sequence>
<evidence type="ECO:0000313" key="2">
    <source>
        <dbReference type="EMBL" id="PTN07280.1"/>
    </source>
</evidence>
<dbReference type="InterPro" id="IPR013096">
    <property type="entry name" value="Cupin_2"/>
</dbReference>
<dbReference type="Gene3D" id="2.60.120.10">
    <property type="entry name" value="Jelly Rolls"/>
    <property type="match status" value="1"/>
</dbReference>
<gene>
    <name evidence="2" type="ORF">C8N47_12067</name>
</gene>
<accession>A0A2T5BYL2</accession>
<dbReference type="RefSeq" id="WP_107823472.1">
    <property type="nucleotide sequence ID" value="NZ_OY782574.1"/>
</dbReference>
<dbReference type="SUPFAM" id="SSF51182">
    <property type="entry name" value="RmlC-like cupins"/>
    <property type="match status" value="1"/>
</dbReference>
<reference evidence="2 3" key="1">
    <citation type="submission" date="2018-04" db="EMBL/GenBank/DDBJ databases">
        <title>Genomic Encyclopedia of Archaeal and Bacterial Type Strains, Phase II (KMG-II): from individual species to whole genera.</title>
        <authorList>
            <person name="Goeker M."/>
        </authorList>
    </citation>
    <scope>NUCLEOTIDE SEQUENCE [LARGE SCALE GENOMIC DNA]</scope>
    <source>
        <strain evidence="2 3">DSM 28823</strain>
    </source>
</reference>
<dbReference type="Proteomes" id="UP000243525">
    <property type="component" value="Unassembled WGS sequence"/>
</dbReference>
<dbReference type="PANTHER" id="PTHR40112:SF1">
    <property type="entry name" value="H2HPP ISOMERASE"/>
    <property type="match status" value="1"/>
</dbReference>
<proteinExistence type="predicted"/>
<name>A0A2T5BYL2_9BACT</name>
<feature type="domain" description="Cupin type-2" evidence="1">
    <location>
        <begin position="44"/>
        <end position="92"/>
    </location>
</feature>